<evidence type="ECO:0000256" key="1">
    <source>
        <dbReference type="ARBA" id="ARBA00023015"/>
    </source>
</evidence>
<dbReference type="SUPFAM" id="SSF46689">
    <property type="entry name" value="Homeodomain-like"/>
    <property type="match status" value="2"/>
</dbReference>
<keyword evidence="6" id="KW-1185">Reference proteome</keyword>
<dbReference type="InterPro" id="IPR037923">
    <property type="entry name" value="HTH-like"/>
</dbReference>
<evidence type="ECO:0000256" key="3">
    <source>
        <dbReference type="ARBA" id="ARBA00023163"/>
    </source>
</evidence>
<name>A0A8J7QJK6_9BACT</name>
<dbReference type="Pfam" id="PF02311">
    <property type="entry name" value="AraC_binding"/>
    <property type="match status" value="1"/>
</dbReference>
<keyword evidence="1" id="KW-0805">Transcription regulation</keyword>
<evidence type="ECO:0000313" key="6">
    <source>
        <dbReference type="Proteomes" id="UP000664417"/>
    </source>
</evidence>
<dbReference type="GO" id="GO:0003700">
    <property type="term" value="F:DNA-binding transcription factor activity"/>
    <property type="evidence" value="ECO:0007669"/>
    <property type="project" value="InterPro"/>
</dbReference>
<dbReference type="EMBL" id="JAFREP010000011">
    <property type="protein sequence ID" value="MBO1319390.1"/>
    <property type="molecule type" value="Genomic_DNA"/>
</dbReference>
<dbReference type="InterPro" id="IPR050204">
    <property type="entry name" value="AraC_XylS_family_regulators"/>
</dbReference>
<dbReference type="Gene3D" id="1.10.10.60">
    <property type="entry name" value="Homeodomain-like"/>
    <property type="match status" value="1"/>
</dbReference>
<dbReference type="GO" id="GO:0043565">
    <property type="term" value="F:sequence-specific DNA binding"/>
    <property type="evidence" value="ECO:0007669"/>
    <property type="project" value="InterPro"/>
</dbReference>
<dbReference type="PANTHER" id="PTHR46796:SF2">
    <property type="entry name" value="TRANSCRIPTIONAL REGULATORY PROTEIN"/>
    <property type="match status" value="1"/>
</dbReference>
<evidence type="ECO:0000313" key="5">
    <source>
        <dbReference type="EMBL" id="MBO1319390.1"/>
    </source>
</evidence>
<dbReference type="InterPro" id="IPR009057">
    <property type="entry name" value="Homeodomain-like_sf"/>
</dbReference>
<reference evidence="5" key="1">
    <citation type="submission" date="2021-03" db="EMBL/GenBank/DDBJ databases">
        <authorList>
            <person name="Wang G."/>
        </authorList>
    </citation>
    <scope>NUCLEOTIDE SEQUENCE</scope>
    <source>
        <strain evidence="5">KCTC 12899</strain>
    </source>
</reference>
<comment type="caution">
    <text evidence="5">The sequence shown here is derived from an EMBL/GenBank/DDBJ whole genome shotgun (WGS) entry which is preliminary data.</text>
</comment>
<protein>
    <submittedName>
        <fullName evidence="5">AraC family transcriptional regulator</fullName>
    </submittedName>
</protein>
<organism evidence="5 6">
    <name type="scientific">Acanthopleuribacter pedis</name>
    <dbReference type="NCBI Taxonomy" id="442870"/>
    <lineage>
        <taxon>Bacteria</taxon>
        <taxon>Pseudomonadati</taxon>
        <taxon>Acidobacteriota</taxon>
        <taxon>Holophagae</taxon>
        <taxon>Acanthopleuribacterales</taxon>
        <taxon>Acanthopleuribacteraceae</taxon>
        <taxon>Acanthopleuribacter</taxon>
    </lineage>
</organism>
<dbReference type="Pfam" id="PF12833">
    <property type="entry name" value="HTH_18"/>
    <property type="match status" value="1"/>
</dbReference>
<dbReference type="SMART" id="SM00342">
    <property type="entry name" value="HTH_ARAC"/>
    <property type="match status" value="1"/>
</dbReference>
<dbReference type="InterPro" id="IPR018060">
    <property type="entry name" value="HTH_AraC"/>
</dbReference>
<keyword evidence="3" id="KW-0804">Transcription</keyword>
<dbReference type="AlphaFoldDB" id="A0A8J7QJK6"/>
<dbReference type="InterPro" id="IPR003313">
    <property type="entry name" value="AraC-bd"/>
</dbReference>
<evidence type="ECO:0000256" key="2">
    <source>
        <dbReference type="ARBA" id="ARBA00023125"/>
    </source>
</evidence>
<gene>
    <name evidence="5" type="ORF">J3U88_13030</name>
</gene>
<dbReference type="RefSeq" id="WP_207859211.1">
    <property type="nucleotide sequence ID" value="NZ_JAFREP010000011.1"/>
</dbReference>
<dbReference type="PROSITE" id="PS01124">
    <property type="entry name" value="HTH_ARAC_FAMILY_2"/>
    <property type="match status" value="1"/>
</dbReference>
<evidence type="ECO:0000259" key="4">
    <source>
        <dbReference type="PROSITE" id="PS01124"/>
    </source>
</evidence>
<dbReference type="Proteomes" id="UP000664417">
    <property type="component" value="Unassembled WGS sequence"/>
</dbReference>
<dbReference type="PANTHER" id="PTHR46796">
    <property type="entry name" value="HTH-TYPE TRANSCRIPTIONAL ACTIVATOR RHAS-RELATED"/>
    <property type="match status" value="1"/>
</dbReference>
<accession>A0A8J7QJK6</accession>
<feature type="domain" description="HTH araC/xylS-type" evidence="4">
    <location>
        <begin position="172"/>
        <end position="269"/>
    </location>
</feature>
<proteinExistence type="predicted"/>
<dbReference type="SUPFAM" id="SSF51215">
    <property type="entry name" value="Regulatory protein AraC"/>
    <property type="match status" value="1"/>
</dbReference>
<keyword evidence="2" id="KW-0238">DNA-binding</keyword>
<sequence>MTKPNPHHRTSSDWIFQAPGAVQRFEAFFADNAYAPHRHDTYAIGWTLAGVQTFDYRGAVRRSLPGHAVIVHPDELHNGFAGTDEGFRYRVLYVEPADIQAALGGKALPFVPDGVSNDPRLRCAVTRLLGSYEDQLAPLEYQDAIFDLAQAMDAVAGQGSTRRKRFDYQAAETARQYLCRHWDESVTMEELETVCDRDRWQLSRDFRALFGTSPYRYLVMRRLARARERLAEGAALVDVAVDCAFSDQSHMTRHFRKTYGITPRRWLAALQR</sequence>